<proteinExistence type="predicted"/>
<accession>A0A377XN22</accession>
<evidence type="ECO:0000313" key="1">
    <source>
        <dbReference type="EMBL" id="STT84676.1"/>
    </source>
</evidence>
<evidence type="ECO:0008006" key="3">
    <source>
        <dbReference type="Google" id="ProtNLM"/>
    </source>
</evidence>
<evidence type="ECO:0000313" key="2">
    <source>
        <dbReference type="Proteomes" id="UP000254340"/>
    </source>
</evidence>
<protein>
    <recommendedName>
        <fullName evidence="3">Prophage protein</fullName>
    </recommendedName>
</protein>
<name>A0A377XN22_KLEPN</name>
<dbReference type="EMBL" id="UGLH01000006">
    <property type="protein sequence ID" value="STT84676.1"/>
    <property type="molecule type" value="Genomic_DNA"/>
</dbReference>
<sequence>MITKNFRLNALANQYAAALYDHITATSHSDYFMIDAGGEPVRVDITGGVKGVRDLIDGYALEALKECYPQWESVAINLMSRCVTAGGLTEHGREIWQSMVNDMGATVADNHGGKNA</sequence>
<reference evidence="1 2" key="1">
    <citation type="submission" date="2018-06" db="EMBL/GenBank/DDBJ databases">
        <authorList>
            <consortium name="Pathogen Informatics"/>
            <person name="Doyle S."/>
        </authorList>
    </citation>
    <scope>NUCLEOTIDE SEQUENCE [LARGE SCALE GENOMIC DNA]</scope>
    <source>
        <strain evidence="1 2">NCTC5047</strain>
    </source>
</reference>
<dbReference type="Proteomes" id="UP000254340">
    <property type="component" value="Unassembled WGS sequence"/>
</dbReference>
<organism evidence="1 2">
    <name type="scientific">Klebsiella pneumoniae</name>
    <dbReference type="NCBI Taxonomy" id="573"/>
    <lineage>
        <taxon>Bacteria</taxon>
        <taxon>Pseudomonadati</taxon>
        <taxon>Pseudomonadota</taxon>
        <taxon>Gammaproteobacteria</taxon>
        <taxon>Enterobacterales</taxon>
        <taxon>Enterobacteriaceae</taxon>
        <taxon>Klebsiella/Raoultella group</taxon>
        <taxon>Klebsiella</taxon>
        <taxon>Klebsiella pneumoniae complex</taxon>
    </lineage>
</organism>
<gene>
    <name evidence="1" type="ORF">NCTC5047_05734</name>
</gene>
<dbReference type="AlphaFoldDB" id="A0A377XN22"/>